<evidence type="ECO:0000313" key="2">
    <source>
        <dbReference type="EMBL" id="KAB8138369.1"/>
    </source>
</evidence>
<protein>
    <submittedName>
        <fullName evidence="2">ECF transporter S component</fullName>
    </submittedName>
</protein>
<reference evidence="2 3" key="1">
    <citation type="submission" date="2019-10" db="EMBL/GenBank/DDBJ databases">
        <title>Gracilibacillus sp. nov. isolated from rice seeds.</title>
        <authorList>
            <person name="He S."/>
        </authorList>
    </citation>
    <scope>NUCLEOTIDE SEQUENCE [LARGE SCALE GENOMIC DNA]</scope>
    <source>
        <strain evidence="2 3">TD8</strain>
    </source>
</reference>
<keyword evidence="3" id="KW-1185">Reference proteome</keyword>
<keyword evidence="1" id="KW-0472">Membrane</keyword>
<dbReference type="Gene3D" id="1.10.1760.20">
    <property type="match status" value="1"/>
</dbReference>
<dbReference type="GO" id="GO:0016020">
    <property type="term" value="C:membrane"/>
    <property type="evidence" value="ECO:0007669"/>
    <property type="project" value="InterPro"/>
</dbReference>
<sequence length="170" mass="19483">MRLNVHKLTFLALLSAAAVVGRVFFQILPNVQPVSAIIIITGYFLGPYYACLLAVVTVYLSNLVLGMGLWTIWQMIAWGIVGYVAGLFKLYHWKRPLIPLTLYSFFAAYLYGLILDLGTYTYSGHFYSYFLASLPFSTFHAAGNIVFMIILYPVFQRLFRSRQITERFHK</sequence>
<dbReference type="Pfam" id="PF07155">
    <property type="entry name" value="ECF-ribofla_trS"/>
    <property type="match status" value="1"/>
</dbReference>
<dbReference type="OrthoDB" id="5198189at2"/>
<dbReference type="AlphaFoldDB" id="A0A7C8GUP7"/>
<dbReference type="RefSeq" id="WP_153401903.1">
    <property type="nucleotide sequence ID" value="NZ_ML762425.1"/>
</dbReference>
<feature type="transmembrane region" description="Helical" evidence="1">
    <location>
        <begin position="67"/>
        <end position="88"/>
    </location>
</feature>
<proteinExistence type="predicted"/>
<keyword evidence="1" id="KW-0812">Transmembrane</keyword>
<evidence type="ECO:0000313" key="3">
    <source>
        <dbReference type="Proteomes" id="UP000480246"/>
    </source>
</evidence>
<gene>
    <name evidence="2" type="ORF">F9U64_05030</name>
</gene>
<feature type="transmembrane region" description="Helical" evidence="1">
    <location>
        <begin position="37"/>
        <end position="61"/>
    </location>
</feature>
<comment type="caution">
    <text evidence="2">The sequence shown here is derived from an EMBL/GenBank/DDBJ whole genome shotgun (WGS) entry which is preliminary data.</text>
</comment>
<dbReference type="InterPro" id="IPR009825">
    <property type="entry name" value="ECF_substrate-spec-like"/>
</dbReference>
<keyword evidence="1" id="KW-1133">Transmembrane helix</keyword>
<organism evidence="2 3">
    <name type="scientific">Gracilibacillus oryzae</name>
    <dbReference type="NCBI Taxonomy" id="1672701"/>
    <lineage>
        <taxon>Bacteria</taxon>
        <taxon>Bacillati</taxon>
        <taxon>Bacillota</taxon>
        <taxon>Bacilli</taxon>
        <taxon>Bacillales</taxon>
        <taxon>Bacillaceae</taxon>
        <taxon>Gracilibacillus</taxon>
    </lineage>
</organism>
<dbReference type="EMBL" id="WEID01000018">
    <property type="protein sequence ID" value="KAB8138369.1"/>
    <property type="molecule type" value="Genomic_DNA"/>
</dbReference>
<feature type="transmembrane region" description="Helical" evidence="1">
    <location>
        <begin position="126"/>
        <end position="155"/>
    </location>
</feature>
<name>A0A7C8GUP7_9BACI</name>
<dbReference type="Proteomes" id="UP000480246">
    <property type="component" value="Unassembled WGS sequence"/>
</dbReference>
<feature type="transmembrane region" description="Helical" evidence="1">
    <location>
        <begin position="6"/>
        <end position="25"/>
    </location>
</feature>
<accession>A0A7C8GUP7</accession>
<evidence type="ECO:0000256" key="1">
    <source>
        <dbReference type="SAM" id="Phobius"/>
    </source>
</evidence>
<feature type="transmembrane region" description="Helical" evidence="1">
    <location>
        <begin position="100"/>
        <end position="120"/>
    </location>
</feature>